<name>A0A1Y2A161_9PLEO</name>
<dbReference type="SMART" id="SM00829">
    <property type="entry name" value="PKS_ER"/>
    <property type="match status" value="1"/>
</dbReference>
<dbReference type="EMBL" id="MCFA01000019">
    <property type="protein sequence ID" value="ORY16249.1"/>
    <property type="molecule type" value="Genomic_DNA"/>
</dbReference>
<dbReference type="AlphaFoldDB" id="A0A1Y2A161"/>
<comment type="similarity">
    <text evidence="1">Belongs to the zinc-containing alcohol dehydrogenase family.</text>
</comment>
<comment type="caution">
    <text evidence="5">The sequence shown here is derived from an EMBL/GenBank/DDBJ whole genome shotgun (WGS) entry which is preliminary data.</text>
</comment>
<sequence>MSSQPKTQTALLVPTIGSRLTLHTTHPIPFPSPSQIQIRTTLAGLNPHDQKSRDRGLFIKDHLPGILSNDIVGVVTALGSNASKYAIGDRIFAQSKIVNGNEQKGFQEFAVLDEQFSSKVPEGMRDTEVGTLPTNALAALVAIFDGTGLGIPAPWLEEAKTFDYKGTTLLVVGGGANCGKFGVQFAKLAGIGKIVVVGGEEAELKRLGATHVLDRHGGDEVVGKRIREVVGDELIYAFDVVNGLVGQHIAVSALSTSKKGTLARLVFSVGSLNEGKIMPEKKAGYELRNVFGSSHDRPELAKGLWDRVGEYLRGGKLVPLKAEVVEGLDVDKANEVLDRYRDGKKVIQTHFRISN</sequence>
<dbReference type="InterPro" id="IPR013154">
    <property type="entry name" value="ADH-like_N"/>
</dbReference>
<dbReference type="OrthoDB" id="9992527at2759"/>
<organism evidence="5 6">
    <name type="scientific">Clohesyomyces aquaticus</name>
    <dbReference type="NCBI Taxonomy" id="1231657"/>
    <lineage>
        <taxon>Eukaryota</taxon>
        <taxon>Fungi</taxon>
        <taxon>Dikarya</taxon>
        <taxon>Ascomycota</taxon>
        <taxon>Pezizomycotina</taxon>
        <taxon>Dothideomycetes</taxon>
        <taxon>Pleosporomycetidae</taxon>
        <taxon>Pleosporales</taxon>
        <taxon>Lindgomycetaceae</taxon>
        <taxon>Clohesyomyces</taxon>
    </lineage>
</organism>
<dbReference type="InterPro" id="IPR047122">
    <property type="entry name" value="Trans-enoyl_RdTase-like"/>
</dbReference>
<dbReference type="InterPro" id="IPR013149">
    <property type="entry name" value="ADH-like_C"/>
</dbReference>
<dbReference type="SUPFAM" id="SSF51735">
    <property type="entry name" value="NAD(P)-binding Rossmann-fold domains"/>
    <property type="match status" value="1"/>
</dbReference>
<dbReference type="PANTHER" id="PTHR45348:SF2">
    <property type="entry name" value="ZINC-TYPE ALCOHOL DEHYDROGENASE-LIKE PROTEIN C2E1P3.01"/>
    <property type="match status" value="1"/>
</dbReference>
<dbReference type="Pfam" id="PF00107">
    <property type="entry name" value="ADH_zinc_N"/>
    <property type="match status" value="1"/>
</dbReference>
<keyword evidence="3" id="KW-0560">Oxidoreductase</keyword>
<dbReference type="Gene3D" id="3.40.50.720">
    <property type="entry name" value="NAD(P)-binding Rossmann-like Domain"/>
    <property type="match status" value="1"/>
</dbReference>
<evidence type="ECO:0000256" key="1">
    <source>
        <dbReference type="ARBA" id="ARBA00008072"/>
    </source>
</evidence>
<accession>A0A1Y2A161</accession>
<evidence type="ECO:0000313" key="5">
    <source>
        <dbReference type="EMBL" id="ORY16249.1"/>
    </source>
</evidence>
<dbReference type="PANTHER" id="PTHR45348">
    <property type="entry name" value="HYPOTHETICAL OXIDOREDUCTASE (EUROFUNG)"/>
    <property type="match status" value="1"/>
</dbReference>
<dbReference type="Proteomes" id="UP000193144">
    <property type="component" value="Unassembled WGS sequence"/>
</dbReference>
<feature type="domain" description="Enoyl reductase (ER)" evidence="4">
    <location>
        <begin position="17"/>
        <end position="347"/>
    </location>
</feature>
<evidence type="ECO:0000256" key="3">
    <source>
        <dbReference type="ARBA" id="ARBA00023002"/>
    </source>
</evidence>
<dbReference type="Gene3D" id="3.90.180.10">
    <property type="entry name" value="Medium-chain alcohol dehydrogenases, catalytic domain"/>
    <property type="match status" value="1"/>
</dbReference>
<evidence type="ECO:0000313" key="6">
    <source>
        <dbReference type="Proteomes" id="UP000193144"/>
    </source>
</evidence>
<gene>
    <name evidence="5" type="ORF">BCR34DRAFT_476598</name>
</gene>
<dbReference type="InterPro" id="IPR036291">
    <property type="entry name" value="NAD(P)-bd_dom_sf"/>
</dbReference>
<dbReference type="Pfam" id="PF08240">
    <property type="entry name" value="ADH_N"/>
    <property type="match status" value="1"/>
</dbReference>
<evidence type="ECO:0000256" key="2">
    <source>
        <dbReference type="ARBA" id="ARBA00011245"/>
    </source>
</evidence>
<reference evidence="5 6" key="1">
    <citation type="submission" date="2016-07" db="EMBL/GenBank/DDBJ databases">
        <title>Pervasive Adenine N6-methylation of Active Genes in Fungi.</title>
        <authorList>
            <consortium name="DOE Joint Genome Institute"/>
            <person name="Mondo S.J."/>
            <person name="Dannebaum R.O."/>
            <person name="Kuo R.C."/>
            <person name="Labutti K."/>
            <person name="Haridas S."/>
            <person name="Kuo A."/>
            <person name="Salamov A."/>
            <person name="Ahrendt S.R."/>
            <person name="Lipzen A."/>
            <person name="Sullivan W."/>
            <person name="Andreopoulos W.B."/>
            <person name="Clum A."/>
            <person name="Lindquist E."/>
            <person name="Daum C."/>
            <person name="Ramamoorthy G.K."/>
            <person name="Gryganskyi A."/>
            <person name="Culley D."/>
            <person name="Magnuson J.K."/>
            <person name="James T.Y."/>
            <person name="O'Malley M.A."/>
            <person name="Stajich J.E."/>
            <person name="Spatafora J.W."/>
            <person name="Visel A."/>
            <person name="Grigoriev I.V."/>
        </authorList>
    </citation>
    <scope>NUCLEOTIDE SEQUENCE [LARGE SCALE GENOMIC DNA]</scope>
    <source>
        <strain evidence="5 6">CBS 115471</strain>
    </source>
</reference>
<evidence type="ECO:0000259" key="4">
    <source>
        <dbReference type="SMART" id="SM00829"/>
    </source>
</evidence>
<dbReference type="STRING" id="1231657.A0A1Y2A161"/>
<proteinExistence type="inferred from homology"/>
<dbReference type="GO" id="GO:0016651">
    <property type="term" value="F:oxidoreductase activity, acting on NAD(P)H"/>
    <property type="evidence" value="ECO:0007669"/>
    <property type="project" value="InterPro"/>
</dbReference>
<dbReference type="CDD" id="cd08249">
    <property type="entry name" value="enoyl_reductase_like"/>
    <property type="match status" value="1"/>
</dbReference>
<dbReference type="InterPro" id="IPR020843">
    <property type="entry name" value="ER"/>
</dbReference>
<comment type="subunit">
    <text evidence="2">Monomer.</text>
</comment>
<protein>
    <submittedName>
        <fullName evidence="5">Putative alcohol dehydrogenase</fullName>
    </submittedName>
</protein>
<dbReference type="InterPro" id="IPR011032">
    <property type="entry name" value="GroES-like_sf"/>
</dbReference>
<dbReference type="SUPFAM" id="SSF50129">
    <property type="entry name" value="GroES-like"/>
    <property type="match status" value="1"/>
</dbReference>
<keyword evidence="6" id="KW-1185">Reference proteome</keyword>